<dbReference type="EMBL" id="HG322949">
    <property type="protein sequence ID" value="CDG83084.1"/>
    <property type="molecule type" value="Genomic_DNA"/>
</dbReference>
<name>W0V2N4_9BURK</name>
<feature type="region of interest" description="Disordered" evidence="1">
    <location>
        <begin position="1"/>
        <end position="22"/>
    </location>
</feature>
<gene>
    <name evidence="2" type="primary">hopL</name>
    <name evidence="2" type="ORF">GJA_2453</name>
</gene>
<dbReference type="RefSeq" id="WP_038492217.1">
    <property type="nucleotide sequence ID" value="NZ_BCTH01000032.1"/>
</dbReference>
<dbReference type="HOGENOM" id="CLU_620918_0_0_4"/>
<dbReference type="Proteomes" id="UP000027604">
    <property type="component" value="Chromosome I"/>
</dbReference>
<accession>W0V2N4</accession>
<dbReference type="PATRIC" id="fig|1349767.4.peg.4197"/>
<keyword evidence="3" id="KW-1185">Reference proteome</keyword>
<dbReference type="STRING" id="1349767.GJA_2453"/>
<evidence type="ECO:0000313" key="3">
    <source>
        <dbReference type="Proteomes" id="UP000027604"/>
    </source>
</evidence>
<dbReference type="OrthoDB" id="7950883at2"/>
<dbReference type="AlphaFoldDB" id="W0V2N4"/>
<sequence length="450" mass="49017">MYSIRNTANPYIPSQPEPTRQDPVHAAVVSGDSQRVLQLRAAGWRANVLDGARRSPVDVLDTMRGIDNRSYSGMRQALLQSLNPTAPKGYTKPETLHGSPWGLEILVSGALKGGVNDEKGGAQSLNGKVFFSDRTPQADTDTTTRQNLRTKARTYAQGHVSVSASASSRAQQHRLTQIIGQTLDKGMPLSLSERGGVLRVSDPGNIQQEAAAWMESFLHDKYIYGKSALPLLAAPLEQSAKALKLPGKLTLKSEHGPDQVLEGAQLQSFYKMAAGGLRKSLEGGKAPYLSMLNQGTVVPVVFGFDKVRNLGSHGIQSMITKSYSYYSYQNHDHPLSGSANGGRLKEVEVRSLADLATLYLGCEVKGARLPDDVLVRIKGAKRDKAEYLAPGQLKQFRANVLAQAAAHSPDRGARPLRKQALRDLQQINTTLRSHDLRAYLRSPEAHVRKA</sequence>
<dbReference type="KEGG" id="jag:GJA_2453"/>
<evidence type="ECO:0000256" key="1">
    <source>
        <dbReference type="SAM" id="MobiDB-lite"/>
    </source>
</evidence>
<reference evidence="2 3" key="1">
    <citation type="journal article" date="2015" name="Genome Announc.">
        <title>Genome Sequence of Mushroom Soft-Rot Pathogen Janthinobacterium agaricidamnosum.</title>
        <authorList>
            <person name="Graupner K."/>
            <person name="Lackner G."/>
            <person name="Hertweck C."/>
        </authorList>
    </citation>
    <scope>NUCLEOTIDE SEQUENCE [LARGE SCALE GENOMIC DNA]</scope>
    <source>
        <strain evidence="3">NBRC 102515 / DSM 9628</strain>
    </source>
</reference>
<organism evidence="2 3">
    <name type="scientific">Janthinobacterium agaricidamnosum NBRC 102515 = DSM 9628</name>
    <dbReference type="NCBI Taxonomy" id="1349767"/>
    <lineage>
        <taxon>Bacteria</taxon>
        <taxon>Pseudomonadati</taxon>
        <taxon>Pseudomonadota</taxon>
        <taxon>Betaproteobacteria</taxon>
        <taxon>Burkholderiales</taxon>
        <taxon>Oxalobacteraceae</taxon>
        <taxon>Janthinobacterium</taxon>
    </lineage>
</organism>
<evidence type="ECO:0000313" key="2">
    <source>
        <dbReference type="EMBL" id="CDG83084.1"/>
    </source>
</evidence>
<protein>
    <submittedName>
        <fullName evidence="2">HopL</fullName>
    </submittedName>
</protein>
<proteinExistence type="predicted"/>